<comment type="caution">
    <text evidence="2">The sequence shown here is derived from an EMBL/GenBank/DDBJ whole genome shotgun (WGS) entry which is preliminary data.</text>
</comment>
<dbReference type="GO" id="GO:0043138">
    <property type="term" value="F:3'-5' DNA helicase activity"/>
    <property type="evidence" value="ECO:0007669"/>
    <property type="project" value="InterPro"/>
</dbReference>
<dbReference type="InterPro" id="IPR018982">
    <property type="entry name" value="RQC_domain"/>
</dbReference>
<dbReference type="Pfam" id="PF09382">
    <property type="entry name" value="RQC"/>
    <property type="match status" value="1"/>
</dbReference>
<dbReference type="GO" id="GO:0006260">
    <property type="term" value="P:DNA replication"/>
    <property type="evidence" value="ECO:0007669"/>
    <property type="project" value="InterPro"/>
</dbReference>
<proteinExistence type="predicted"/>
<gene>
    <name evidence="2" type="ORF">GS18_0216045</name>
</gene>
<dbReference type="Proteomes" id="UP000028549">
    <property type="component" value="Unassembled WGS sequence"/>
</dbReference>
<dbReference type="AlphaFoldDB" id="A0A084GNL5"/>
<protein>
    <recommendedName>
        <fullName evidence="1">RQC domain-containing protein</fullName>
    </recommendedName>
</protein>
<accession>A0A084GNL5</accession>
<keyword evidence="3" id="KW-1185">Reference proteome</keyword>
<dbReference type="GO" id="GO:0006281">
    <property type="term" value="P:DNA repair"/>
    <property type="evidence" value="ECO:0007669"/>
    <property type="project" value="InterPro"/>
</dbReference>
<dbReference type="RefSeq" id="WP_029566506.1">
    <property type="nucleotide sequence ID" value="NZ_JNVC02000013.1"/>
</dbReference>
<dbReference type="STRING" id="246786.GS18_0216045"/>
<feature type="domain" description="RQC" evidence="1">
    <location>
        <begin position="428"/>
        <end position="468"/>
    </location>
</feature>
<evidence type="ECO:0000313" key="2">
    <source>
        <dbReference type="EMBL" id="KEZ48927.1"/>
    </source>
</evidence>
<name>A0A084GNL5_METID</name>
<evidence type="ECO:0000313" key="3">
    <source>
        <dbReference type="Proteomes" id="UP000028549"/>
    </source>
</evidence>
<organism evidence="2 3">
    <name type="scientific">Metabacillus indicus</name>
    <name type="common">Bacillus indicus</name>
    <dbReference type="NCBI Taxonomy" id="246786"/>
    <lineage>
        <taxon>Bacteria</taxon>
        <taxon>Bacillati</taxon>
        <taxon>Bacillota</taxon>
        <taxon>Bacilli</taxon>
        <taxon>Bacillales</taxon>
        <taxon>Bacillaceae</taxon>
        <taxon>Metabacillus</taxon>
    </lineage>
</organism>
<dbReference type="NCBIfam" id="NF041108">
    <property type="entry name" value="RQC_minor_2"/>
    <property type="match status" value="1"/>
</dbReference>
<dbReference type="OrthoDB" id="2689702at2"/>
<sequence length="473" mass="54755">MQLQQIAYQFNDYPSLLFVPAGRKYPEIRSIGHKEERAALSRLQQAAAQELQSVPEEEMTLLKTFLGTDRPSIPLPVYKQERLYPHLIRPEMFLWKKHSVQRGLPINSSYFYPEVYGTLSAQDLSRHVKKVVQEYLFCARLNKLERKHWLEKINSAYTQHPLIRLASSKEAVIQAVEIMNKSSLLGVLKYPEDISYWRHRVEIVMRPYRSIPPAWQWTVCSHEKELTLHADTDSIICTCSACRYSVSYHVSKDEASLPDEVNIPQATKRIATIERQFNEIAVQSEETMEKLHALKEIQTELAQHAPIITHIQDFQTRLENASETHPAAAIYTEIEKLDFPNAIRPDLLSLANISVPDASVLRRAESWCKQHSHDLGESLARHLQKLQELAEQHKPQADDVMFEIKEFRLLRSHLEKIQLFLQEETVPNHMLVQILRGEATSKIRRSGFHEAEVFGLLNEWPAKYITKAIIKSC</sequence>
<dbReference type="EMBL" id="JNVC02000013">
    <property type="protein sequence ID" value="KEZ48927.1"/>
    <property type="molecule type" value="Genomic_DNA"/>
</dbReference>
<reference evidence="2 3" key="1">
    <citation type="journal article" date="2005" name="Int. J. Syst. Evol. Microbiol.">
        <title>Bacillus cibi sp. nov., isolated from jeotgal, a traditional Korean fermented seafood.</title>
        <authorList>
            <person name="Yoon J.H."/>
            <person name="Lee C.H."/>
            <person name="Oh T.K."/>
        </authorList>
    </citation>
    <scope>NUCLEOTIDE SEQUENCE [LARGE SCALE GENOMIC DNA]</scope>
    <source>
        <strain evidence="2 3">DSM 16189</strain>
    </source>
</reference>
<evidence type="ECO:0000259" key="1">
    <source>
        <dbReference type="Pfam" id="PF09382"/>
    </source>
</evidence>